<evidence type="ECO:0000313" key="3">
    <source>
        <dbReference type="Proteomes" id="UP000007148"/>
    </source>
</evidence>
<protein>
    <submittedName>
        <fullName evidence="2">Uncharacterized protein</fullName>
    </submittedName>
</protein>
<dbReference type="Proteomes" id="UP000007148">
    <property type="component" value="Unassembled WGS sequence"/>
</dbReference>
<feature type="compositionally biased region" description="Low complexity" evidence="1">
    <location>
        <begin position="166"/>
        <end position="194"/>
    </location>
</feature>
<keyword evidence="3" id="KW-1185">Reference proteome</keyword>
<dbReference type="AlphaFoldDB" id="G4TUP0"/>
<comment type="caution">
    <text evidence="2">The sequence shown here is derived from an EMBL/GenBank/DDBJ whole genome shotgun (WGS) entry which is preliminary data.</text>
</comment>
<evidence type="ECO:0000256" key="1">
    <source>
        <dbReference type="SAM" id="MobiDB-lite"/>
    </source>
</evidence>
<gene>
    <name evidence="2" type="ORF">PIIN_09018</name>
</gene>
<accession>G4TUP0</accession>
<proteinExistence type="predicted"/>
<dbReference type="InParanoid" id="G4TUP0"/>
<dbReference type="HOGENOM" id="CLU_1116119_0_0_1"/>
<feature type="region of interest" description="Disordered" evidence="1">
    <location>
        <begin position="111"/>
        <end position="229"/>
    </location>
</feature>
<feature type="compositionally biased region" description="Acidic residues" evidence="1">
    <location>
        <begin position="220"/>
        <end position="229"/>
    </location>
</feature>
<feature type="compositionally biased region" description="Acidic residues" evidence="1">
    <location>
        <begin position="140"/>
        <end position="151"/>
    </location>
</feature>
<organism evidence="2 3">
    <name type="scientific">Serendipita indica (strain DSM 11827)</name>
    <name type="common">Root endophyte fungus</name>
    <name type="synonym">Piriformospora indica</name>
    <dbReference type="NCBI Taxonomy" id="1109443"/>
    <lineage>
        <taxon>Eukaryota</taxon>
        <taxon>Fungi</taxon>
        <taxon>Dikarya</taxon>
        <taxon>Basidiomycota</taxon>
        <taxon>Agaricomycotina</taxon>
        <taxon>Agaricomycetes</taxon>
        <taxon>Sebacinales</taxon>
        <taxon>Serendipitaceae</taxon>
        <taxon>Serendipita</taxon>
    </lineage>
</organism>
<feature type="compositionally biased region" description="Low complexity" evidence="1">
    <location>
        <begin position="209"/>
        <end position="219"/>
    </location>
</feature>
<feature type="compositionally biased region" description="Low complexity" evidence="1">
    <location>
        <begin position="117"/>
        <end position="126"/>
    </location>
</feature>
<reference evidence="2 3" key="1">
    <citation type="journal article" date="2011" name="PLoS Pathog.">
        <title>Endophytic Life Strategies Decoded by Genome and Transcriptome Analyses of the Mutualistic Root Symbiont Piriformospora indica.</title>
        <authorList>
            <person name="Zuccaro A."/>
            <person name="Lahrmann U."/>
            <person name="Guldener U."/>
            <person name="Langen G."/>
            <person name="Pfiffi S."/>
            <person name="Biedenkopf D."/>
            <person name="Wong P."/>
            <person name="Samans B."/>
            <person name="Grimm C."/>
            <person name="Basiewicz M."/>
            <person name="Murat C."/>
            <person name="Martin F."/>
            <person name="Kogel K.H."/>
        </authorList>
    </citation>
    <scope>NUCLEOTIDE SEQUENCE [LARGE SCALE GENOMIC DNA]</scope>
    <source>
        <strain evidence="2 3">DSM 11827</strain>
    </source>
</reference>
<sequence length="249" mass="26040">MSPPAREVEVESERDTVPTDVDAVLAVARVNYESNLSSKLSGSSIASKQGKVLFIPKGRISDEMLFEVIALMSTAVGMHAKRVISGFERMKSQTLMTTRLANMTDDTRALSDEMEWSPEVSSPPVSLFETDPGSPSDATEVLDFEGDEAPSDSDSAQEVASTPDLASSYASNATSAASTAPPSTPGSPTYYPAPVSSNGTGTPPPGTPPTGSLSPASEASSEDDLEEFEEDVVGAIHRLSAMTNAASED</sequence>
<name>G4TUP0_SERID</name>
<evidence type="ECO:0000313" key="2">
    <source>
        <dbReference type="EMBL" id="CCA75033.1"/>
    </source>
</evidence>
<dbReference type="EMBL" id="CAFZ01000388">
    <property type="protein sequence ID" value="CCA75033.1"/>
    <property type="molecule type" value="Genomic_DNA"/>
</dbReference>